<dbReference type="EMBL" id="UARD01000026">
    <property type="protein sequence ID" value="SPV21593.1"/>
    <property type="molecule type" value="Genomic_DNA"/>
</dbReference>
<gene>
    <name evidence="2" type="ORF">NCTC10661_04714</name>
</gene>
<proteinExistence type="predicted"/>
<evidence type="ECO:0000256" key="1">
    <source>
        <dbReference type="SAM" id="SignalP"/>
    </source>
</evidence>
<protein>
    <submittedName>
        <fullName evidence="2">Gp41, LysC</fullName>
    </submittedName>
</protein>
<feature type="signal peptide" evidence="1">
    <location>
        <begin position="1"/>
        <end position="23"/>
    </location>
</feature>
<sequence>MRTKPFARGLLLACLTMLCACTAAPPSPAPTITLNACAAVTRCTLPATHPQTNGDLSDALTVARAAWARCAAEVDMIAACQARSQTNPQTAAHD</sequence>
<dbReference type="AlphaFoldDB" id="A0AAE8NHD2"/>
<dbReference type="PROSITE" id="PS51257">
    <property type="entry name" value="PROKAR_LIPOPROTEIN"/>
    <property type="match status" value="1"/>
</dbReference>
<dbReference type="Proteomes" id="UP000250416">
    <property type="component" value="Unassembled WGS sequence"/>
</dbReference>
<name>A0AAE8NHD2_BURCE</name>
<comment type="caution">
    <text evidence="2">The sequence shown here is derived from an EMBL/GenBank/DDBJ whole genome shotgun (WGS) entry which is preliminary data.</text>
</comment>
<evidence type="ECO:0000313" key="3">
    <source>
        <dbReference type="Proteomes" id="UP000250416"/>
    </source>
</evidence>
<reference evidence="2 3" key="1">
    <citation type="submission" date="2018-06" db="EMBL/GenBank/DDBJ databases">
        <authorList>
            <consortium name="Pathogen Informatics"/>
            <person name="Doyle S."/>
        </authorList>
    </citation>
    <scope>NUCLEOTIDE SEQUENCE [LARGE SCALE GENOMIC DNA]</scope>
    <source>
        <strain evidence="2 3">NCTC10661</strain>
    </source>
</reference>
<organism evidence="2 3">
    <name type="scientific">Burkholderia cepacia</name>
    <name type="common">Pseudomonas cepacia</name>
    <dbReference type="NCBI Taxonomy" id="292"/>
    <lineage>
        <taxon>Bacteria</taxon>
        <taxon>Pseudomonadati</taxon>
        <taxon>Pseudomonadota</taxon>
        <taxon>Betaproteobacteria</taxon>
        <taxon>Burkholderiales</taxon>
        <taxon>Burkholderiaceae</taxon>
        <taxon>Burkholderia</taxon>
        <taxon>Burkholderia cepacia complex</taxon>
    </lineage>
</organism>
<keyword evidence="1" id="KW-0732">Signal</keyword>
<dbReference type="InterPro" id="IPR058979">
    <property type="entry name" value="LysC-like"/>
</dbReference>
<dbReference type="InterPro" id="IPR047737">
    <property type="entry name" value="LysC"/>
</dbReference>
<dbReference type="NCBIfam" id="NF038368">
    <property type="entry name" value="P2_Rz1"/>
    <property type="match status" value="1"/>
</dbReference>
<evidence type="ECO:0000313" key="2">
    <source>
        <dbReference type="EMBL" id="SPV21593.1"/>
    </source>
</evidence>
<feature type="chain" id="PRO_5041980158" evidence="1">
    <location>
        <begin position="24"/>
        <end position="94"/>
    </location>
</feature>
<accession>A0AAE8NHD2</accession>
<dbReference type="Pfam" id="PF23793">
    <property type="entry name" value="LysC"/>
    <property type="match status" value="1"/>
</dbReference>